<organism evidence="1 2">
    <name type="scientific">Aspergillus ruber (strain CBS 135680)</name>
    <dbReference type="NCBI Taxonomy" id="1388766"/>
    <lineage>
        <taxon>Eukaryota</taxon>
        <taxon>Fungi</taxon>
        <taxon>Dikarya</taxon>
        <taxon>Ascomycota</taxon>
        <taxon>Pezizomycotina</taxon>
        <taxon>Eurotiomycetes</taxon>
        <taxon>Eurotiomycetidae</taxon>
        <taxon>Eurotiales</taxon>
        <taxon>Aspergillaceae</taxon>
        <taxon>Aspergillus</taxon>
        <taxon>Aspergillus subgen. Aspergillus</taxon>
    </lineage>
</organism>
<reference evidence="2" key="1">
    <citation type="journal article" date="2014" name="Nat. Commun.">
        <title>Genomic adaptations of the halophilic Dead Sea filamentous fungus Eurotium rubrum.</title>
        <authorList>
            <person name="Kis-Papo T."/>
            <person name="Weig A.R."/>
            <person name="Riley R."/>
            <person name="Persoh D."/>
            <person name="Salamov A."/>
            <person name="Sun H."/>
            <person name="Lipzen A."/>
            <person name="Wasser S.P."/>
            <person name="Rambold G."/>
            <person name="Grigoriev I.V."/>
            <person name="Nevo E."/>
        </authorList>
    </citation>
    <scope>NUCLEOTIDE SEQUENCE [LARGE SCALE GENOMIC DNA]</scope>
    <source>
        <strain evidence="2">CBS 135680</strain>
    </source>
</reference>
<dbReference type="HOGENOM" id="CLU_1610399_0_0_1"/>
<protein>
    <submittedName>
        <fullName evidence="1">Uncharacterized protein</fullName>
    </submittedName>
</protein>
<name>A0A017S9Z6_ASPRC</name>
<evidence type="ECO:0000313" key="1">
    <source>
        <dbReference type="EMBL" id="EYE93005.1"/>
    </source>
</evidence>
<sequence length="165" mass="18304">MDGFIANIQPTTRALCSCINSRLVLTARAKKGIESPGFSKIDFYSIRWCFACGHLMASNMYHTEYPPSPHSLSVSQATALGQRQLLLHCSGTVGSAPQIIEPLFKLRWIDLVLESYQYRTSTPCTENGTALSYHYAKLRQLPAPQDKSSVHLEMGLGMLSAQPRI</sequence>
<gene>
    <name evidence="1" type="ORF">EURHEDRAFT_173761</name>
</gene>
<accession>A0A017S9Z6</accession>
<dbReference type="EMBL" id="KK088434">
    <property type="protein sequence ID" value="EYE93005.1"/>
    <property type="molecule type" value="Genomic_DNA"/>
</dbReference>
<dbReference type="AlphaFoldDB" id="A0A017S9Z6"/>
<evidence type="ECO:0000313" key="2">
    <source>
        <dbReference type="Proteomes" id="UP000019804"/>
    </source>
</evidence>
<dbReference type="GeneID" id="63692979"/>
<dbReference type="RefSeq" id="XP_040636693.1">
    <property type="nucleotide sequence ID" value="XM_040777855.1"/>
</dbReference>
<keyword evidence="2" id="KW-1185">Reference proteome</keyword>
<proteinExistence type="predicted"/>
<dbReference type="Proteomes" id="UP000019804">
    <property type="component" value="Unassembled WGS sequence"/>
</dbReference>